<accession>A0A9X4ERT7</accession>
<feature type="chain" id="PRO_5040976395" evidence="1">
    <location>
        <begin position="22"/>
        <end position="239"/>
    </location>
</feature>
<dbReference type="Pfam" id="PF10677">
    <property type="entry name" value="DUF2490"/>
    <property type="match status" value="1"/>
</dbReference>
<evidence type="ECO:0000313" key="3">
    <source>
        <dbReference type="Proteomes" id="UP001149303"/>
    </source>
</evidence>
<feature type="signal peptide" evidence="1">
    <location>
        <begin position="1"/>
        <end position="21"/>
    </location>
</feature>
<protein>
    <submittedName>
        <fullName evidence="2">DUF2490 domain-containing protein</fullName>
    </submittedName>
</protein>
<evidence type="ECO:0000313" key="2">
    <source>
        <dbReference type="EMBL" id="MDE1208154.1"/>
    </source>
</evidence>
<dbReference type="AlphaFoldDB" id="A0A9X4ERT7"/>
<organism evidence="2 3">
    <name type="scientific">Tenacibaculum larymnensis</name>
    <dbReference type="NCBI Taxonomy" id="2878201"/>
    <lineage>
        <taxon>Bacteria</taxon>
        <taxon>Pseudomonadati</taxon>
        <taxon>Bacteroidota</taxon>
        <taxon>Flavobacteriia</taxon>
        <taxon>Flavobacteriales</taxon>
        <taxon>Flavobacteriaceae</taxon>
        <taxon>Tenacibaculum</taxon>
    </lineage>
</organism>
<gene>
    <name evidence="2" type="ORF">LCI24_15255</name>
</gene>
<keyword evidence="1" id="KW-0732">Signal</keyword>
<sequence length="239" mass="28403">MMKKLLAMIFLFIVFKSNAQKADQFNSWWYYSGKYQLTEKFNIETLYSWSRHNFVKNWQQSKLRLGTSYNYLKNISFGAGYEWVVLFPYGAHPVPKKRIEHRIYEYFTIKNKIKKVSVNYGVLLEQRIMKDRTRHRLRLVFSAKTPIIRSKEGKTIIGLSFSNQIFLDVGKYANNKNFSQNRIYGAVDIPLNSALALSIGYMNQYIIIKENRIENNHTLMIKLSHKIDFRKKKKQFSLL</sequence>
<dbReference type="RefSeq" id="WP_274641144.1">
    <property type="nucleotide sequence ID" value="NZ_JAIWJY010000012.1"/>
</dbReference>
<name>A0A9X4ERT7_9FLAO</name>
<keyword evidence="3" id="KW-1185">Reference proteome</keyword>
<reference evidence="2" key="1">
    <citation type="submission" date="2021-09" db="EMBL/GenBank/DDBJ databases">
        <authorList>
            <person name="Smyrli M."/>
        </authorList>
    </citation>
    <scope>NUCLEOTIDE SEQUENCE</scope>
    <source>
        <strain evidence="2">LAR25</strain>
    </source>
</reference>
<dbReference type="Proteomes" id="UP001149303">
    <property type="component" value="Unassembled WGS sequence"/>
</dbReference>
<dbReference type="EMBL" id="JAIWJY010000012">
    <property type="protein sequence ID" value="MDE1208154.1"/>
    <property type="molecule type" value="Genomic_DNA"/>
</dbReference>
<evidence type="ECO:0000256" key="1">
    <source>
        <dbReference type="SAM" id="SignalP"/>
    </source>
</evidence>
<proteinExistence type="predicted"/>
<comment type="caution">
    <text evidence="2">The sequence shown here is derived from an EMBL/GenBank/DDBJ whole genome shotgun (WGS) entry which is preliminary data.</text>
</comment>
<dbReference type="InterPro" id="IPR019619">
    <property type="entry name" value="DUF2490"/>
</dbReference>